<dbReference type="NCBIfam" id="TIGR00451">
    <property type="entry name" value="unchar_dom_2"/>
    <property type="match status" value="1"/>
</dbReference>
<evidence type="ECO:0000256" key="4">
    <source>
        <dbReference type="ARBA" id="ARBA00061046"/>
    </source>
</evidence>
<accession>A0A9N9BAA4</accession>
<evidence type="ECO:0000256" key="5">
    <source>
        <dbReference type="ARBA" id="ARBA00070056"/>
    </source>
</evidence>
<comment type="function">
    <text evidence="3">Involved in translation.</text>
</comment>
<sequence length="229" mass="25606">MFKKFNFKDDVASQSQVKSSVQRAIRTKLLEQYPNLESVIEEILPKKAHVVLVKCHEHINLLMLNNEILFFQRFDGPYYPTLRLVHKYPTLFPRVQVDRGAIKFILSGANIMAPGLTSAGAKMEEDLPVDSIAAVYAEGKEHALSIGLLKMSTENIRQINKGIAVDNVHHLGDALWTCAQLTIGFAYMMQVTVQQSAAWGAADVYTKCCQYSFQSDQLHQPLLPSGPNA</sequence>
<dbReference type="CDD" id="cd11609">
    <property type="entry name" value="MCT1_N"/>
    <property type="match status" value="1"/>
</dbReference>
<dbReference type="GO" id="GO:0005737">
    <property type="term" value="C:cytoplasm"/>
    <property type="evidence" value="ECO:0007669"/>
    <property type="project" value="UniProtKB-SubCell"/>
</dbReference>
<dbReference type="PANTHER" id="PTHR22798:SF0">
    <property type="entry name" value="MALIGNANT T-CELL-AMPLIFIED SEQUENCE 1"/>
    <property type="match status" value="1"/>
</dbReference>
<dbReference type="InterPro" id="IPR015947">
    <property type="entry name" value="PUA-like_sf"/>
</dbReference>
<comment type="caution">
    <text evidence="7">The sequence shown here is derived from an EMBL/GenBank/DDBJ whole genome shotgun (WGS) entry which is preliminary data.</text>
</comment>
<dbReference type="CDD" id="cd21155">
    <property type="entry name" value="PUA_MCTS-1-like"/>
    <property type="match status" value="1"/>
</dbReference>
<dbReference type="InterPro" id="IPR016437">
    <property type="entry name" value="MCT-1/Tma20"/>
</dbReference>
<dbReference type="AlphaFoldDB" id="A0A9N9BAA4"/>
<dbReference type="SUPFAM" id="SSF88697">
    <property type="entry name" value="PUA domain-like"/>
    <property type="match status" value="1"/>
</dbReference>
<dbReference type="Gene3D" id="3.10.400.20">
    <property type="match status" value="1"/>
</dbReference>
<dbReference type="OrthoDB" id="10249667at2759"/>
<dbReference type="InterPro" id="IPR041366">
    <property type="entry name" value="Pre-PUA"/>
</dbReference>
<reference evidence="7" key="1">
    <citation type="submission" date="2021-06" db="EMBL/GenBank/DDBJ databases">
        <authorList>
            <person name="Kallberg Y."/>
            <person name="Tangrot J."/>
            <person name="Rosling A."/>
        </authorList>
    </citation>
    <scope>NUCLEOTIDE SEQUENCE</scope>
    <source>
        <strain evidence="7">IA702</strain>
    </source>
</reference>
<dbReference type="GO" id="GO:0001731">
    <property type="term" value="P:formation of translation preinitiation complex"/>
    <property type="evidence" value="ECO:0007669"/>
    <property type="project" value="TreeGrafter"/>
</dbReference>
<protein>
    <recommendedName>
        <fullName evidence="5">Translation machinery-associated protein 20</fullName>
    </recommendedName>
</protein>
<comment type="subcellular location">
    <subcellularLocation>
        <location evidence="1">Cytoplasm</location>
    </subcellularLocation>
</comment>
<evidence type="ECO:0000259" key="6">
    <source>
        <dbReference type="SMART" id="SM00359"/>
    </source>
</evidence>
<dbReference type="EMBL" id="CAJVPJ010000795">
    <property type="protein sequence ID" value="CAG8556923.1"/>
    <property type="molecule type" value="Genomic_DNA"/>
</dbReference>
<keyword evidence="2" id="KW-0963">Cytoplasm</keyword>
<dbReference type="Pfam" id="PF01472">
    <property type="entry name" value="PUA"/>
    <property type="match status" value="1"/>
</dbReference>
<comment type="similarity">
    <text evidence="4">Belongs to the TMA20 family.</text>
</comment>
<keyword evidence="8" id="KW-1185">Reference proteome</keyword>
<dbReference type="GO" id="GO:0003723">
    <property type="term" value="F:RNA binding"/>
    <property type="evidence" value="ECO:0007669"/>
    <property type="project" value="InterPro"/>
</dbReference>
<evidence type="ECO:0000313" key="8">
    <source>
        <dbReference type="Proteomes" id="UP000789572"/>
    </source>
</evidence>
<proteinExistence type="inferred from homology"/>
<dbReference type="Pfam" id="PF17832">
    <property type="entry name" value="Pre-PUA"/>
    <property type="match status" value="1"/>
</dbReference>
<evidence type="ECO:0000256" key="3">
    <source>
        <dbReference type="ARBA" id="ARBA00060251"/>
    </source>
</evidence>
<gene>
    <name evidence="7" type="ORF">POCULU_LOCUS5313</name>
</gene>
<dbReference type="FunFam" id="3.10.400.20:FF:000001">
    <property type="entry name" value="Malignant T-cell-amplified sequence 1"/>
    <property type="match status" value="1"/>
</dbReference>
<dbReference type="PROSITE" id="PS50890">
    <property type="entry name" value="PUA"/>
    <property type="match status" value="1"/>
</dbReference>
<evidence type="ECO:0000256" key="2">
    <source>
        <dbReference type="ARBA" id="ARBA00022490"/>
    </source>
</evidence>
<organism evidence="7 8">
    <name type="scientific">Paraglomus occultum</name>
    <dbReference type="NCBI Taxonomy" id="144539"/>
    <lineage>
        <taxon>Eukaryota</taxon>
        <taxon>Fungi</taxon>
        <taxon>Fungi incertae sedis</taxon>
        <taxon>Mucoromycota</taxon>
        <taxon>Glomeromycotina</taxon>
        <taxon>Glomeromycetes</taxon>
        <taxon>Paraglomerales</taxon>
        <taxon>Paraglomeraceae</taxon>
        <taxon>Paraglomus</taxon>
    </lineage>
</organism>
<evidence type="ECO:0000256" key="1">
    <source>
        <dbReference type="ARBA" id="ARBA00004496"/>
    </source>
</evidence>
<feature type="domain" description="PUA" evidence="6">
    <location>
        <begin position="93"/>
        <end position="172"/>
    </location>
</feature>
<dbReference type="Proteomes" id="UP000789572">
    <property type="component" value="Unassembled WGS sequence"/>
</dbReference>
<dbReference type="PANTHER" id="PTHR22798">
    <property type="entry name" value="MCT-1 PROTEIN"/>
    <property type="match status" value="1"/>
</dbReference>
<evidence type="ECO:0000313" key="7">
    <source>
        <dbReference type="EMBL" id="CAG8556923.1"/>
    </source>
</evidence>
<dbReference type="InterPro" id="IPR002478">
    <property type="entry name" value="PUA"/>
</dbReference>
<dbReference type="SMART" id="SM00359">
    <property type="entry name" value="PUA"/>
    <property type="match status" value="1"/>
</dbReference>
<dbReference type="InterPro" id="IPR004521">
    <property type="entry name" value="Uncharacterised_CHP00451"/>
</dbReference>
<name>A0A9N9BAA4_9GLOM</name>